<keyword evidence="1" id="KW-1133">Transmembrane helix</keyword>
<name>A0ABD4TFW7_9EURY</name>
<keyword evidence="3" id="KW-1185">Reference proteome</keyword>
<sequence length="177" mass="18735">MDSTGIIQILLVIITVTVIAGFAGILYFLSKIYEALPGQRPGVAPHIAATPGGPVNVAQPSSVKPARSSGVIDPRSMGSLEETLGAISKKYSLASFTLATTDGLLIGSTKPGGDDEAARYSHLYTQGRLHDETGVELLGVPYRGETVVGIAHPSEHLSAEQMSTLEQDIRDTLQHWV</sequence>
<comment type="caution">
    <text evidence="2">The sequence shown here is derived from an EMBL/GenBank/DDBJ whole genome shotgun (WGS) entry which is preliminary data.</text>
</comment>
<evidence type="ECO:0000313" key="2">
    <source>
        <dbReference type="EMBL" id="MCM2466763.1"/>
    </source>
</evidence>
<organism evidence="2 3">
    <name type="scientific">Methanoculleus oceani</name>
    <dbReference type="NCBI Taxonomy" id="2184756"/>
    <lineage>
        <taxon>Archaea</taxon>
        <taxon>Methanobacteriati</taxon>
        <taxon>Methanobacteriota</taxon>
        <taxon>Stenosarchaea group</taxon>
        <taxon>Methanomicrobia</taxon>
        <taxon>Methanomicrobiales</taxon>
        <taxon>Methanomicrobiaceae</taxon>
        <taxon>Methanoculleus</taxon>
    </lineage>
</organism>
<accession>A0ABD4TFW7</accession>
<proteinExistence type="predicted"/>
<dbReference type="RefSeq" id="WP_250988035.1">
    <property type="nucleotide sequence ID" value="NZ_QFDM01000003.1"/>
</dbReference>
<keyword evidence="1" id="KW-0472">Membrane</keyword>
<dbReference type="EMBL" id="QFDM01000003">
    <property type="protein sequence ID" value="MCM2466763.1"/>
    <property type="molecule type" value="Genomic_DNA"/>
</dbReference>
<protein>
    <recommendedName>
        <fullName evidence="4">Roadblock/LC7 family protein</fullName>
    </recommendedName>
</protein>
<keyword evidence="1" id="KW-0812">Transmembrane</keyword>
<feature type="transmembrane region" description="Helical" evidence="1">
    <location>
        <begin position="6"/>
        <end position="29"/>
    </location>
</feature>
<evidence type="ECO:0000313" key="3">
    <source>
        <dbReference type="Proteomes" id="UP001523230"/>
    </source>
</evidence>
<dbReference type="AlphaFoldDB" id="A0ABD4TFW7"/>
<evidence type="ECO:0008006" key="4">
    <source>
        <dbReference type="Google" id="ProtNLM"/>
    </source>
</evidence>
<reference evidence="2 3" key="1">
    <citation type="submission" date="2018-05" db="EMBL/GenBank/DDBJ databases">
        <title>Isolation and characterization of genus Methanoculleus species and their viruses from deep sea marine sediment offshore southwestern Taiwan.</title>
        <authorList>
            <person name="Wei W.-H."/>
            <person name="Chen W.-C."/>
            <person name="Lai M.-C."/>
            <person name="Chen S.-C."/>
        </authorList>
    </citation>
    <scope>NUCLEOTIDE SEQUENCE [LARGE SCALE GENOMIC DNA]</scope>
    <source>
        <strain evidence="2 3">CWC-02</strain>
    </source>
</reference>
<evidence type="ECO:0000256" key="1">
    <source>
        <dbReference type="SAM" id="Phobius"/>
    </source>
</evidence>
<dbReference type="Proteomes" id="UP001523230">
    <property type="component" value="Unassembled WGS sequence"/>
</dbReference>
<gene>
    <name evidence="2" type="ORF">DIC75_10705</name>
</gene>